<dbReference type="GO" id="GO:1904680">
    <property type="term" value="F:peptide transmembrane transporter activity"/>
    <property type="evidence" value="ECO:0007669"/>
    <property type="project" value="InterPro"/>
</dbReference>
<dbReference type="GO" id="GO:0016020">
    <property type="term" value="C:membrane"/>
    <property type="evidence" value="ECO:0007669"/>
    <property type="project" value="InterPro"/>
</dbReference>
<keyword evidence="1" id="KW-0812">Transmembrane</keyword>
<dbReference type="Pfam" id="PF05992">
    <property type="entry name" value="SbmA_BacA"/>
    <property type="match status" value="1"/>
</dbReference>
<reference evidence="2" key="1">
    <citation type="submission" date="2018-05" db="EMBL/GenBank/DDBJ databases">
        <authorList>
            <person name="Lanie J.A."/>
            <person name="Ng W.-L."/>
            <person name="Kazmierczak K.M."/>
            <person name="Andrzejewski T.M."/>
            <person name="Davidsen T.M."/>
            <person name="Wayne K.J."/>
            <person name="Tettelin H."/>
            <person name="Glass J.I."/>
            <person name="Rusch D."/>
            <person name="Podicherti R."/>
            <person name="Tsui H.-C.T."/>
            <person name="Winkler M.E."/>
        </authorList>
    </citation>
    <scope>NUCLEOTIDE SEQUENCE</scope>
</reference>
<dbReference type="AlphaFoldDB" id="A0A382CC73"/>
<dbReference type="InterPro" id="IPR009248">
    <property type="entry name" value="SbmA_BacA"/>
</dbReference>
<accession>A0A382CC73</accession>
<name>A0A382CC73_9ZZZZ</name>
<gene>
    <name evidence="2" type="ORF">METZ01_LOCUS176303</name>
</gene>
<proteinExistence type="predicted"/>
<keyword evidence="1" id="KW-0472">Membrane</keyword>
<keyword evidence="1" id="KW-1133">Transmembrane helix</keyword>
<organism evidence="2">
    <name type="scientific">marine metagenome</name>
    <dbReference type="NCBI Taxonomy" id="408172"/>
    <lineage>
        <taxon>unclassified sequences</taxon>
        <taxon>metagenomes</taxon>
        <taxon>ecological metagenomes</taxon>
    </lineage>
</organism>
<sequence>MFRFFTNKKWWLWSWLGSIIILGSLWVQVKIDVKINE</sequence>
<feature type="transmembrane region" description="Helical" evidence="1">
    <location>
        <begin position="12"/>
        <end position="29"/>
    </location>
</feature>
<protein>
    <submittedName>
        <fullName evidence="2">Uncharacterized protein</fullName>
    </submittedName>
</protein>
<dbReference type="EMBL" id="UINC01033726">
    <property type="protein sequence ID" value="SVB23449.1"/>
    <property type="molecule type" value="Genomic_DNA"/>
</dbReference>
<evidence type="ECO:0000313" key="2">
    <source>
        <dbReference type="EMBL" id="SVB23449.1"/>
    </source>
</evidence>
<dbReference type="GO" id="GO:0015833">
    <property type="term" value="P:peptide transport"/>
    <property type="evidence" value="ECO:0007669"/>
    <property type="project" value="InterPro"/>
</dbReference>
<evidence type="ECO:0000256" key="1">
    <source>
        <dbReference type="SAM" id="Phobius"/>
    </source>
</evidence>
<feature type="non-terminal residue" evidence="2">
    <location>
        <position position="37"/>
    </location>
</feature>